<evidence type="ECO:0000256" key="6">
    <source>
        <dbReference type="SAM" id="Phobius"/>
    </source>
</evidence>
<keyword evidence="5 6" id="KW-0472">Membrane</keyword>
<evidence type="ECO:0000256" key="1">
    <source>
        <dbReference type="ARBA" id="ARBA00004651"/>
    </source>
</evidence>
<feature type="transmembrane region" description="Helical" evidence="6">
    <location>
        <begin position="374"/>
        <end position="393"/>
    </location>
</feature>
<feature type="transmembrane region" description="Helical" evidence="6">
    <location>
        <begin position="231"/>
        <end position="252"/>
    </location>
</feature>
<dbReference type="EMBL" id="QTJR01000003">
    <property type="protein sequence ID" value="RDY68300.1"/>
    <property type="molecule type" value="Genomic_DNA"/>
</dbReference>
<dbReference type="InterPro" id="IPR002797">
    <property type="entry name" value="Polysacc_synth"/>
</dbReference>
<dbReference type="AlphaFoldDB" id="A0A3D8VFZ2"/>
<dbReference type="InterPro" id="IPR050833">
    <property type="entry name" value="Poly_Biosynth_Transport"/>
</dbReference>
<protein>
    <submittedName>
        <fullName evidence="7">Flippase</fullName>
    </submittedName>
</protein>
<evidence type="ECO:0000256" key="2">
    <source>
        <dbReference type="ARBA" id="ARBA00022475"/>
    </source>
</evidence>
<accession>A0A3D8VFZ2</accession>
<keyword evidence="4 6" id="KW-1133">Transmembrane helix</keyword>
<evidence type="ECO:0000256" key="4">
    <source>
        <dbReference type="ARBA" id="ARBA00022989"/>
    </source>
</evidence>
<dbReference type="Pfam" id="PF01943">
    <property type="entry name" value="Polysacc_synt"/>
    <property type="match status" value="1"/>
</dbReference>
<evidence type="ECO:0000313" key="8">
    <source>
        <dbReference type="Proteomes" id="UP000256829"/>
    </source>
</evidence>
<evidence type="ECO:0000256" key="5">
    <source>
        <dbReference type="ARBA" id="ARBA00023136"/>
    </source>
</evidence>
<dbReference type="RefSeq" id="WP_115841725.1">
    <property type="nucleotide sequence ID" value="NZ_CP183976.1"/>
</dbReference>
<feature type="transmembrane region" description="Helical" evidence="6">
    <location>
        <begin position="399"/>
        <end position="419"/>
    </location>
</feature>
<feature type="transmembrane region" description="Helical" evidence="6">
    <location>
        <begin position="264"/>
        <end position="286"/>
    </location>
</feature>
<dbReference type="PANTHER" id="PTHR30250">
    <property type="entry name" value="PST FAMILY PREDICTED COLANIC ACID TRANSPORTER"/>
    <property type="match status" value="1"/>
</dbReference>
<keyword evidence="3 6" id="KW-0812">Transmembrane</keyword>
<comment type="subcellular location">
    <subcellularLocation>
        <location evidence="1">Cell membrane</location>
        <topology evidence="1">Multi-pass membrane protein</topology>
    </subcellularLocation>
</comment>
<feature type="transmembrane region" description="Helical" evidence="6">
    <location>
        <begin position="45"/>
        <end position="65"/>
    </location>
</feature>
<gene>
    <name evidence="7" type="ORF">DX912_06785</name>
</gene>
<feature type="transmembrane region" description="Helical" evidence="6">
    <location>
        <begin position="175"/>
        <end position="194"/>
    </location>
</feature>
<feature type="transmembrane region" description="Helical" evidence="6">
    <location>
        <begin position="86"/>
        <end position="107"/>
    </location>
</feature>
<comment type="caution">
    <text evidence="7">The sequence shown here is derived from an EMBL/GenBank/DDBJ whole genome shotgun (WGS) entry which is preliminary data.</text>
</comment>
<proteinExistence type="predicted"/>
<name>A0A3D8VFZ2_9GAMM</name>
<reference evidence="7 8" key="1">
    <citation type="submission" date="2018-08" db="EMBL/GenBank/DDBJ databases">
        <title>Lysobacter soli KCTC 22011, whole genome shotgun sequence.</title>
        <authorList>
            <person name="Zhang X."/>
            <person name="Feng G."/>
            <person name="Zhu H."/>
        </authorList>
    </citation>
    <scope>NUCLEOTIDE SEQUENCE [LARGE SCALE GENOMIC DNA]</scope>
    <source>
        <strain evidence="7 8">KCTC 22011</strain>
    </source>
</reference>
<dbReference type="Proteomes" id="UP000256829">
    <property type="component" value="Unassembled WGS sequence"/>
</dbReference>
<feature type="transmembrane region" description="Helical" evidence="6">
    <location>
        <begin position="148"/>
        <end position="169"/>
    </location>
</feature>
<keyword evidence="8" id="KW-1185">Reference proteome</keyword>
<organism evidence="7 8">
    <name type="scientific">Lysobacter soli</name>
    <dbReference type="NCBI Taxonomy" id="453783"/>
    <lineage>
        <taxon>Bacteria</taxon>
        <taxon>Pseudomonadati</taxon>
        <taxon>Pseudomonadota</taxon>
        <taxon>Gammaproteobacteria</taxon>
        <taxon>Lysobacterales</taxon>
        <taxon>Lysobacteraceae</taxon>
        <taxon>Lysobacter</taxon>
    </lineage>
</organism>
<evidence type="ECO:0000256" key="3">
    <source>
        <dbReference type="ARBA" id="ARBA00022692"/>
    </source>
</evidence>
<sequence length="430" mass="46331">MSASAWRPAATAISLLWLATMAGAGMVFLAQVLLARRLGPAEYGLFASSLATVTVVAPLAGFGLSQFRLRVYGAEGWAGDRWLKPSFRFSAWTCVLAVGGVVAWALFGPVVDADTRDTLLLLTPVIVGLFAVDLVGSKLRLEERHSALALWQMLMSAGRLAVAATLLALPAANALGAALGYGVVALLIAALAMPQLNAMWHGRMELRGHGPRPTTLEPLVTPNVTQLWSQAWAYGVAAILYPVFFQVSTVLLKYLSSNEDAGHYGVALGVMTAIYLFPATVYHKFLLSRLHRWAVHDRPRFWRVYRIGNLSMLGAGVIVGLLLAVASPWAIPLAFGPAFADVATLLAVLALCVPVRFLSTAVEAALLTESHMRYRVVSMLFAAVVAVALNWWLIPRYGVMGAAWATVASEILLLIARWLGVRGFMPNREG</sequence>
<feature type="transmembrane region" description="Helical" evidence="6">
    <location>
        <begin position="343"/>
        <end position="367"/>
    </location>
</feature>
<evidence type="ECO:0000313" key="7">
    <source>
        <dbReference type="EMBL" id="RDY68300.1"/>
    </source>
</evidence>
<dbReference type="PANTHER" id="PTHR30250:SF11">
    <property type="entry name" value="O-ANTIGEN TRANSPORTER-RELATED"/>
    <property type="match status" value="1"/>
</dbReference>
<feature type="transmembrane region" description="Helical" evidence="6">
    <location>
        <begin position="119"/>
        <end position="136"/>
    </location>
</feature>
<keyword evidence="2" id="KW-1003">Cell membrane</keyword>
<feature type="transmembrane region" description="Helical" evidence="6">
    <location>
        <begin position="307"/>
        <end position="331"/>
    </location>
</feature>
<dbReference type="GO" id="GO:0005886">
    <property type="term" value="C:plasma membrane"/>
    <property type="evidence" value="ECO:0007669"/>
    <property type="project" value="UniProtKB-SubCell"/>
</dbReference>